<dbReference type="Gene3D" id="3.30.730.10">
    <property type="entry name" value="AP2/ERF domain"/>
    <property type="match status" value="1"/>
</dbReference>
<dbReference type="SUPFAM" id="SSF54171">
    <property type="entry name" value="DNA-binding domain"/>
    <property type="match status" value="1"/>
</dbReference>
<dbReference type="PANTHER" id="PTHR31839:SF2">
    <property type="entry name" value="DEHYDRATION-RESPONSIVE ELEMENT-BINDING PROTEIN 1D"/>
    <property type="match status" value="1"/>
</dbReference>
<dbReference type="InterPro" id="IPR036955">
    <property type="entry name" value="AP2/ERF_dom_sf"/>
</dbReference>
<dbReference type="PaxDb" id="3218-PP1S65_310V6.1"/>
<keyword evidence="6" id="KW-0539">Nucleus</keyword>
<keyword evidence="11" id="KW-1185">Reference proteome</keyword>
<reference evidence="9 11" key="2">
    <citation type="journal article" date="2018" name="Plant J.">
        <title>The Physcomitrella patens chromosome-scale assembly reveals moss genome structure and evolution.</title>
        <authorList>
            <person name="Lang D."/>
            <person name="Ullrich K.K."/>
            <person name="Murat F."/>
            <person name="Fuchs J."/>
            <person name="Jenkins J."/>
            <person name="Haas F.B."/>
            <person name="Piednoel M."/>
            <person name="Gundlach H."/>
            <person name="Van Bel M."/>
            <person name="Meyberg R."/>
            <person name="Vives C."/>
            <person name="Morata J."/>
            <person name="Symeonidi A."/>
            <person name="Hiss M."/>
            <person name="Muchero W."/>
            <person name="Kamisugi Y."/>
            <person name="Saleh O."/>
            <person name="Blanc G."/>
            <person name="Decker E.L."/>
            <person name="van Gessel N."/>
            <person name="Grimwood J."/>
            <person name="Hayes R.D."/>
            <person name="Graham S.W."/>
            <person name="Gunter L.E."/>
            <person name="McDaniel S.F."/>
            <person name="Hoernstein S.N.W."/>
            <person name="Larsson A."/>
            <person name="Li F.W."/>
            <person name="Perroud P.F."/>
            <person name="Phillips J."/>
            <person name="Ranjan P."/>
            <person name="Rokshar D.S."/>
            <person name="Rothfels C.J."/>
            <person name="Schneider L."/>
            <person name="Shu S."/>
            <person name="Stevenson D.W."/>
            <person name="Thummler F."/>
            <person name="Tillich M."/>
            <person name="Villarreal Aguilar J.C."/>
            <person name="Widiez T."/>
            <person name="Wong G.K."/>
            <person name="Wymore A."/>
            <person name="Zhang Y."/>
            <person name="Zimmer A.D."/>
            <person name="Quatrano R.S."/>
            <person name="Mayer K.F.X."/>
            <person name="Goodstein D."/>
            <person name="Casacuberta J.M."/>
            <person name="Vandepoele K."/>
            <person name="Reski R."/>
            <person name="Cuming A.C."/>
            <person name="Tuskan G.A."/>
            <person name="Maumus F."/>
            <person name="Salse J."/>
            <person name="Schmutz J."/>
            <person name="Rensing S.A."/>
        </authorList>
    </citation>
    <scope>NUCLEOTIDE SEQUENCE [LARGE SCALE GENOMIC DNA]</scope>
    <source>
        <strain evidence="10 11">cv. Gransden 2004</strain>
    </source>
</reference>
<comment type="subcellular location">
    <subcellularLocation>
        <location evidence="1">Nucleus</location>
    </subcellularLocation>
</comment>
<evidence type="ECO:0000256" key="1">
    <source>
        <dbReference type="ARBA" id="ARBA00004123"/>
    </source>
</evidence>
<gene>
    <name evidence="10" type="primary">LOC112294332</name>
    <name evidence="9" type="ORF">PHYPA_022399</name>
</gene>
<organism evidence="9">
    <name type="scientific">Physcomitrium patens</name>
    <name type="common">Spreading-leaved earth moss</name>
    <name type="synonym">Physcomitrella patens</name>
    <dbReference type="NCBI Taxonomy" id="3218"/>
    <lineage>
        <taxon>Eukaryota</taxon>
        <taxon>Viridiplantae</taxon>
        <taxon>Streptophyta</taxon>
        <taxon>Embryophyta</taxon>
        <taxon>Bryophyta</taxon>
        <taxon>Bryophytina</taxon>
        <taxon>Bryopsida</taxon>
        <taxon>Funariidae</taxon>
        <taxon>Funariales</taxon>
        <taxon>Funariaceae</taxon>
        <taxon>Physcomitrium</taxon>
    </lineage>
</organism>
<dbReference type="InterPro" id="IPR045277">
    <property type="entry name" value="DRE1A-I"/>
</dbReference>
<keyword evidence="2" id="KW-0805">Transcription regulation</keyword>
<proteinExistence type="inferred from homology"/>
<evidence type="ECO:0000256" key="4">
    <source>
        <dbReference type="ARBA" id="ARBA00023159"/>
    </source>
</evidence>
<dbReference type="PANTHER" id="PTHR31839">
    <property type="entry name" value="DEHYDRATION-RESPONSIVE ELEMENT-BINDING PROTEIN 1D"/>
    <property type="match status" value="1"/>
</dbReference>
<dbReference type="GO" id="GO:0003677">
    <property type="term" value="F:DNA binding"/>
    <property type="evidence" value="ECO:0007669"/>
    <property type="project" value="UniProtKB-KW"/>
</dbReference>
<dbReference type="EMBL" id="ABEU02000017">
    <property type="protein sequence ID" value="PNR36548.1"/>
    <property type="molecule type" value="Genomic_DNA"/>
</dbReference>
<evidence type="ECO:0000313" key="11">
    <source>
        <dbReference type="Proteomes" id="UP000006727"/>
    </source>
</evidence>
<evidence type="ECO:0000256" key="5">
    <source>
        <dbReference type="ARBA" id="ARBA00023163"/>
    </source>
</evidence>
<evidence type="ECO:0000259" key="8">
    <source>
        <dbReference type="PROSITE" id="PS51032"/>
    </source>
</evidence>
<sequence>MQAMVPYEAEVFDGYLEPDPSDSGQFFSTEAESSATSLLLVSPSVSAMLGAPDPNFMRSPTQVTGNFVSDPELQGFDQFEIESLDWAQYLHDHMEMEFEVNLFDVDPAWIENTYQISDNPLSRNTHQAQLMLAGDSPTTEGGTLDTEDLLPDSETEFDQVQEASIISEACSSTSTSRSRWPKVLWLVSACNIMSSTTLRPKVPQELPTTGMIKGVVKKGNKWTCETRVMKKRRQKNSKYSKVWLGTYETPVQAARALDVGKFFFCAKKNKNFYDPRSKSILEGFFSHLVSQPLEVLVINVKKLAQHYGLYGPPGIHNLVI</sequence>
<dbReference type="Proteomes" id="UP000006727">
    <property type="component" value="Chromosome 17"/>
</dbReference>
<comment type="similarity">
    <text evidence="7">Belongs to the AP2/ERF transcription factor family. ERF subfamily.</text>
</comment>
<name>A0A2K1J4V3_PHYPA</name>
<dbReference type="EnsemblPlants" id="Pp3c17_20740V3.2">
    <property type="protein sequence ID" value="Pp3c17_20740V3.2"/>
    <property type="gene ID" value="Pp3c17_20740"/>
</dbReference>
<dbReference type="PROSITE" id="PS51032">
    <property type="entry name" value="AP2_ERF"/>
    <property type="match status" value="1"/>
</dbReference>
<dbReference type="GO" id="GO:0005634">
    <property type="term" value="C:nucleus"/>
    <property type="evidence" value="ECO:0007669"/>
    <property type="project" value="UniProtKB-SubCell"/>
</dbReference>
<keyword evidence="4" id="KW-0010">Activator</keyword>
<dbReference type="RefSeq" id="XP_024400406.1">
    <property type="nucleotide sequence ID" value="XM_024544638.2"/>
</dbReference>
<dbReference type="OrthoDB" id="10609907at2759"/>
<dbReference type="SMART" id="SM00380">
    <property type="entry name" value="AP2"/>
    <property type="match status" value="1"/>
</dbReference>
<dbReference type="GO" id="GO:0003700">
    <property type="term" value="F:DNA-binding transcription factor activity"/>
    <property type="evidence" value="ECO:0007669"/>
    <property type="project" value="InterPro"/>
</dbReference>
<keyword evidence="3" id="KW-0238">DNA-binding</keyword>
<feature type="domain" description="AP2/ERF" evidence="8">
    <location>
        <begin position="211"/>
        <end position="274"/>
    </location>
</feature>
<evidence type="ECO:0000313" key="9">
    <source>
        <dbReference type="EMBL" id="PNR36548.1"/>
    </source>
</evidence>
<evidence type="ECO:0000256" key="6">
    <source>
        <dbReference type="ARBA" id="ARBA00023242"/>
    </source>
</evidence>
<dbReference type="KEGG" id="ppp:112294332"/>
<evidence type="ECO:0000256" key="7">
    <source>
        <dbReference type="ARBA" id="ARBA00024343"/>
    </source>
</evidence>
<dbReference type="InterPro" id="IPR016177">
    <property type="entry name" value="DNA-bd_dom_sf"/>
</dbReference>
<protein>
    <recommendedName>
        <fullName evidence="8">AP2/ERF domain-containing protein</fullName>
    </recommendedName>
</protein>
<dbReference type="Gramene" id="Pp3c17_20740V3.2">
    <property type="protein sequence ID" value="Pp3c17_20740V3.2"/>
    <property type="gene ID" value="Pp3c17_20740"/>
</dbReference>
<reference evidence="10" key="3">
    <citation type="submission" date="2020-12" db="UniProtKB">
        <authorList>
            <consortium name="EnsemblPlants"/>
        </authorList>
    </citation>
    <scope>IDENTIFICATION</scope>
</reference>
<dbReference type="GeneID" id="112294332"/>
<dbReference type="EnsemblPlants" id="Pp3c17_20740V3.1">
    <property type="protein sequence ID" value="Pp3c17_20740V3.1"/>
    <property type="gene ID" value="Pp3c17_20740"/>
</dbReference>
<evidence type="ECO:0000256" key="2">
    <source>
        <dbReference type="ARBA" id="ARBA00023015"/>
    </source>
</evidence>
<accession>A0A2K1J4V3</accession>
<evidence type="ECO:0000313" key="10">
    <source>
        <dbReference type="EnsemblPlants" id="Pp3c17_20740V3.1"/>
    </source>
</evidence>
<dbReference type="InterPro" id="IPR001471">
    <property type="entry name" value="AP2/ERF_dom"/>
</dbReference>
<keyword evidence="5" id="KW-0804">Transcription</keyword>
<dbReference type="Gramene" id="Pp3c17_20740V3.1">
    <property type="protein sequence ID" value="Pp3c17_20740V3.1"/>
    <property type="gene ID" value="Pp3c17_20740"/>
</dbReference>
<dbReference type="AlphaFoldDB" id="A0A2K1J4V3"/>
<reference evidence="9 11" key="1">
    <citation type="journal article" date="2008" name="Science">
        <title>The Physcomitrella genome reveals evolutionary insights into the conquest of land by plants.</title>
        <authorList>
            <person name="Rensing S."/>
            <person name="Lang D."/>
            <person name="Zimmer A."/>
            <person name="Terry A."/>
            <person name="Salamov A."/>
            <person name="Shapiro H."/>
            <person name="Nishiyama T."/>
            <person name="Perroud P.-F."/>
            <person name="Lindquist E."/>
            <person name="Kamisugi Y."/>
            <person name="Tanahashi T."/>
            <person name="Sakakibara K."/>
            <person name="Fujita T."/>
            <person name="Oishi K."/>
            <person name="Shin-I T."/>
            <person name="Kuroki Y."/>
            <person name="Toyoda A."/>
            <person name="Suzuki Y."/>
            <person name="Hashimoto A."/>
            <person name="Yamaguchi K."/>
            <person name="Sugano A."/>
            <person name="Kohara Y."/>
            <person name="Fujiyama A."/>
            <person name="Anterola A."/>
            <person name="Aoki S."/>
            <person name="Ashton N."/>
            <person name="Barbazuk W.B."/>
            <person name="Barker E."/>
            <person name="Bennetzen J."/>
            <person name="Bezanilla M."/>
            <person name="Blankenship R."/>
            <person name="Cho S.H."/>
            <person name="Dutcher S."/>
            <person name="Estelle M."/>
            <person name="Fawcett J.A."/>
            <person name="Gundlach H."/>
            <person name="Hanada K."/>
            <person name="Heyl A."/>
            <person name="Hicks K.A."/>
            <person name="Hugh J."/>
            <person name="Lohr M."/>
            <person name="Mayer K."/>
            <person name="Melkozernov A."/>
            <person name="Murata T."/>
            <person name="Nelson D."/>
            <person name="Pils B."/>
            <person name="Prigge M."/>
            <person name="Reiss B."/>
            <person name="Renner T."/>
            <person name="Rombauts S."/>
            <person name="Rushton P."/>
            <person name="Sanderfoot A."/>
            <person name="Schween G."/>
            <person name="Shiu S.-H."/>
            <person name="Stueber K."/>
            <person name="Theodoulou F.L."/>
            <person name="Tu H."/>
            <person name="Van de Peer Y."/>
            <person name="Verrier P.J."/>
            <person name="Waters E."/>
            <person name="Wood A."/>
            <person name="Yang L."/>
            <person name="Cove D."/>
            <person name="Cuming A."/>
            <person name="Hasebe M."/>
            <person name="Lucas S."/>
            <person name="Mishler D.B."/>
            <person name="Reski R."/>
            <person name="Grigoriev I."/>
            <person name="Quatrano R.S."/>
            <person name="Boore J.L."/>
        </authorList>
    </citation>
    <scope>NUCLEOTIDE SEQUENCE [LARGE SCALE GENOMIC DNA]</scope>
    <source>
        <strain evidence="10 11">cv. Gransden 2004</strain>
    </source>
</reference>
<evidence type="ECO:0000256" key="3">
    <source>
        <dbReference type="ARBA" id="ARBA00023125"/>
    </source>
</evidence>